<reference evidence="6" key="1">
    <citation type="submission" date="2020-09" db="EMBL/GenBank/DDBJ databases">
        <title>Genome-Enabled Discovery of Anthraquinone Biosynthesis in Senna tora.</title>
        <authorList>
            <person name="Kang S.-H."/>
            <person name="Pandey R.P."/>
            <person name="Lee C.-M."/>
            <person name="Sim J.-S."/>
            <person name="Jeong J.-T."/>
            <person name="Choi B.-S."/>
            <person name="Jung M."/>
            <person name="Ginzburg D."/>
            <person name="Zhao K."/>
            <person name="Won S.Y."/>
            <person name="Oh T.-J."/>
            <person name="Yu Y."/>
            <person name="Kim N.-H."/>
            <person name="Lee O.R."/>
            <person name="Lee T.-H."/>
            <person name="Bashyal P."/>
            <person name="Kim T.-S."/>
            <person name="Lee W.-H."/>
            <person name="Kawkins C."/>
            <person name="Kim C.-K."/>
            <person name="Kim J.S."/>
            <person name="Ahn B.O."/>
            <person name="Rhee S.Y."/>
            <person name="Sohng J.K."/>
        </authorList>
    </citation>
    <scope>NUCLEOTIDE SEQUENCE</scope>
    <source>
        <tissue evidence="6">Leaf</tissue>
    </source>
</reference>
<dbReference type="PRINTS" id="PR00463">
    <property type="entry name" value="EP450I"/>
</dbReference>
<dbReference type="InterPro" id="IPR001128">
    <property type="entry name" value="Cyt_P450"/>
</dbReference>
<dbReference type="AlphaFoldDB" id="A0A835CDF6"/>
<keyword evidence="7" id="KW-1185">Reference proteome</keyword>
<dbReference type="CDD" id="cd11072">
    <property type="entry name" value="CYP71-like"/>
    <property type="match status" value="1"/>
</dbReference>
<keyword evidence="5" id="KW-0503">Monooxygenase</keyword>
<dbReference type="InterPro" id="IPR036396">
    <property type="entry name" value="Cyt_P450_sf"/>
</dbReference>
<dbReference type="Proteomes" id="UP000634136">
    <property type="component" value="Unassembled WGS sequence"/>
</dbReference>
<evidence type="ECO:0000256" key="3">
    <source>
        <dbReference type="ARBA" id="ARBA00023004"/>
    </source>
</evidence>
<evidence type="ECO:0000313" key="6">
    <source>
        <dbReference type="EMBL" id="KAF7838259.1"/>
    </source>
</evidence>
<dbReference type="OrthoDB" id="1470350at2759"/>
<evidence type="ECO:0000313" key="7">
    <source>
        <dbReference type="Proteomes" id="UP000634136"/>
    </source>
</evidence>
<comment type="similarity">
    <text evidence="1 5">Belongs to the cytochrome P450 family.</text>
</comment>
<evidence type="ECO:0000256" key="4">
    <source>
        <dbReference type="PIRSR" id="PIRSR602401-1"/>
    </source>
</evidence>
<dbReference type="GO" id="GO:0004497">
    <property type="term" value="F:monooxygenase activity"/>
    <property type="evidence" value="ECO:0007669"/>
    <property type="project" value="UniProtKB-KW"/>
</dbReference>
<dbReference type="FunFam" id="1.10.630.10:FF:000011">
    <property type="entry name" value="Cytochrome P450 83B1"/>
    <property type="match status" value="1"/>
</dbReference>
<dbReference type="GO" id="GO:0020037">
    <property type="term" value="F:heme binding"/>
    <property type="evidence" value="ECO:0007669"/>
    <property type="project" value="InterPro"/>
</dbReference>
<name>A0A835CDF6_9FABA</name>
<dbReference type="Gene3D" id="1.10.630.10">
    <property type="entry name" value="Cytochrome P450"/>
    <property type="match status" value="1"/>
</dbReference>
<keyword evidence="5" id="KW-0560">Oxidoreductase</keyword>
<comment type="caution">
    <text evidence="6">The sequence shown here is derived from an EMBL/GenBank/DDBJ whole genome shotgun (WGS) entry which is preliminary data.</text>
</comment>
<dbReference type="PROSITE" id="PS00086">
    <property type="entry name" value="CYTOCHROME_P450"/>
    <property type="match status" value="1"/>
</dbReference>
<proteinExistence type="inferred from homology"/>
<sequence>MAVEVNALSAICFLITTLLLVLKLTKRSKSNVPPSPPRLPLIGNLHQVGSLPHRSLQTLSRKYGPLMLLHLGQTPTLVVSSSEIAKEITKAHDVVFSNRPLATGSKIFFYQGKDVGFSPYGEEWRQKRKICVLELLSLKRVQSFQFIREEEVAELVHNIRQKCGGGGSVVNLTQMMIETTNNIVLRCILGQKFDAPNGSASFGNVARKVMGQIVAFSVADFFPSLGWIDVVTGLIPKLKATLGELDAIFDDVIAQHKSLKRNIESEQKKDFVDIMLQIQENGMPDCDLTNDHIKGILMDMFLGGSDTSSTAMEWAMAELMRNPTEMRKVQEEVRRVVGHKSKVEENDVKQMKYLGCVVKETLRLHPSLPLLVPRETRSSVKLCGYDIPSKTSVLVNAWAIQRDPQVWERAEEFIPGRFEDSEIDFKGQDFGYIPFGSGRKGCPGASFGVPMIELVLANVLYWFDWKLPSTAQDVDMNEAYGLSVTKKEPLHLHATTPHALV</sequence>
<dbReference type="GO" id="GO:0016705">
    <property type="term" value="F:oxidoreductase activity, acting on paired donors, with incorporation or reduction of molecular oxygen"/>
    <property type="evidence" value="ECO:0007669"/>
    <property type="project" value="InterPro"/>
</dbReference>
<dbReference type="InterPro" id="IPR017972">
    <property type="entry name" value="Cyt_P450_CS"/>
</dbReference>
<dbReference type="InterPro" id="IPR002401">
    <property type="entry name" value="Cyt_P450_E_grp-I"/>
</dbReference>
<keyword evidence="2 4" id="KW-0479">Metal-binding</keyword>
<dbReference type="EMBL" id="JAAIUW010000003">
    <property type="protein sequence ID" value="KAF7838259.1"/>
    <property type="molecule type" value="Genomic_DNA"/>
</dbReference>
<keyword evidence="3 4" id="KW-0408">Iron</keyword>
<dbReference type="SUPFAM" id="SSF48264">
    <property type="entry name" value="Cytochrome P450"/>
    <property type="match status" value="1"/>
</dbReference>
<evidence type="ECO:0000256" key="2">
    <source>
        <dbReference type="ARBA" id="ARBA00022723"/>
    </source>
</evidence>
<comment type="cofactor">
    <cofactor evidence="4">
        <name>heme</name>
        <dbReference type="ChEBI" id="CHEBI:30413"/>
    </cofactor>
</comment>
<evidence type="ECO:0000256" key="1">
    <source>
        <dbReference type="ARBA" id="ARBA00010617"/>
    </source>
</evidence>
<protein>
    <submittedName>
        <fullName evidence="6">Cytochrome P450 71A1-like</fullName>
    </submittedName>
</protein>
<accession>A0A835CDF6</accession>
<dbReference type="PANTHER" id="PTHR47955">
    <property type="entry name" value="CYTOCHROME P450 FAMILY 71 PROTEIN"/>
    <property type="match status" value="1"/>
</dbReference>
<feature type="binding site" description="axial binding residue" evidence="4">
    <location>
        <position position="442"/>
    </location>
    <ligand>
        <name>heme</name>
        <dbReference type="ChEBI" id="CHEBI:30413"/>
    </ligand>
    <ligandPart>
        <name>Fe</name>
        <dbReference type="ChEBI" id="CHEBI:18248"/>
    </ligandPart>
</feature>
<dbReference type="PRINTS" id="PR00385">
    <property type="entry name" value="P450"/>
</dbReference>
<dbReference type="PANTHER" id="PTHR47955:SF15">
    <property type="entry name" value="CYTOCHROME P450 71A2-LIKE"/>
    <property type="match status" value="1"/>
</dbReference>
<organism evidence="6 7">
    <name type="scientific">Senna tora</name>
    <dbReference type="NCBI Taxonomy" id="362788"/>
    <lineage>
        <taxon>Eukaryota</taxon>
        <taxon>Viridiplantae</taxon>
        <taxon>Streptophyta</taxon>
        <taxon>Embryophyta</taxon>
        <taxon>Tracheophyta</taxon>
        <taxon>Spermatophyta</taxon>
        <taxon>Magnoliopsida</taxon>
        <taxon>eudicotyledons</taxon>
        <taxon>Gunneridae</taxon>
        <taxon>Pentapetalae</taxon>
        <taxon>rosids</taxon>
        <taxon>fabids</taxon>
        <taxon>Fabales</taxon>
        <taxon>Fabaceae</taxon>
        <taxon>Caesalpinioideae</taxon>
        <taxon>Cassia clade</taxon>
        <taxon>Senna</taxon>
    </lineage>
</organism>
<keyword evidence="4 5" id="KW-0349">Heme</keyword>
<gene>
    <name evidence="6" type="ORF">G2W53_006741</name>
</gene>
<dbReference type="GO" id="GO:0005506">
    <property type="term" value="F:iron ion binding"/>
    <property type="evidence" value="ECO:0007669"/>
    <property type="project" value="InterPro"/>
</dbReference>
<dbReference type="Pfam" id="PF00067">
    <property type="entry name" value="p450"/>
    <property type="match status" value="1"/>
</dbReference>
<evidence type="ECO:0000256" key="5">
    <source>
        <dbReference type="RuleBase" id="RU000461"/>
    </source>
</evidence>